<evidence type="ECO:0000313" key="1">
    <source>
        <dbReference type="EMBL" id="CAA9366404.1"/>
    </source>
</evidence>
<protein>
    <submittedName>
        <fullName evidence="1">Uncharacterized protein</fullName>
    </submittedName>
</protein>
<organism evidence="1">
    <name type="scientific">uncultured Gemmatimonadota bacterium</name>
    <dbReference type="NCBI Taxonomy" id="203437"/>
    <lineage>
        <taxon>Bacteria</taxon>
        <taxon>Pseudomonadati</taxon>
        <taxon>Gemmatimonadota</taxon>
        <taxon>environmental samples</taxon>
    </lineage>
</organism>
<dbReference type="AlphaFoldDB" id="A0A6J4MTC4"/>
<dbReference type="EMBL" id="CADCTW010000221">
    <property type="protein sequence ID" value="CAA9366404.1"/>
    <property type="molecule type" value="Genomic_DNA"/>
</dbReference>
<reference evidence="1" key="1">
    <citation type="submission" date="2020-02" db="EMBL/GenBank/DDBJ databases">
        <authorList>
            <person name="Meier V. D."/>
        </authorList>
    </citation>
    <scope>NUCLEOTIDE SEQUENCE</scope>
    <source>
        <strain evidence="1">AVDCRST_MAG68</strain>
    </source>
</reference>
<sequence>MGGRDTSFMQQPEAFRRFGRGIHQEIVLEAATVEEIVRLLLSGLTAAERGELRAYISHLTATLTPAEIKGVLNRATFDAKFSTKGAAALLRAAQEQLSAAT</sequence>
<proteinExistence type="predicted"/>
<accession>A0A6J4MTC4</accession>
<gene>
    <name evidence="1" type="ORF">AVDCRST_MAG68-4886</name>
</gene>
<name>A0A6J4MTC4_9BACT</name>